<organism evidence="2 3">
    <name type="scientific">Quadrisphaera granulorum</name>
    <dbReference type="NCBI Taxonomy" id="317664"/>
    <lineage>
        <taxon>Bacteria</taxon>
        <taxon>Bacillati</taxon>
        <taxon>Actinomycetota</taxon>
        <taxon>Actinomycetes</taxon>
        <taxon>Kineosporiales</taxon>
        <taxon>Kineosporiaceae</taxon>
        <taxon>Quadrisphaera</taxon>
    </lineage>
</organism>
<protein>
    <submittedName>
        <fullName evidence="2">Uncharacterized protein</fullName>
    </submittedName>
</protein>
<feature type="transmembrane region" description="Helical" evidence="1">
    <location>
        <begin position="106"/>
        <end position="123"/>
    </location>
</feature>
<gene>
    <name evidence="2" type="ORF">BXY45_1594</name>
</gene>
<evidence type="ECO:0000313" key="2">
    <source>
        <dbReference type="EMBL" id="PWJ45158.1"/>
    </source>
</evidence>
<evidence type="ECO:0000256" key="1">
    <source>
        <dbReference type="SAM" id="Phobius"/>
    </source>
</evidence>
<evidence type="ECO:0000313" key="3">
    <source>
        <dbReference type="Proteomes" id="UP000245469"/>
    </source>
</evidence>
<keyword evidence="1" id="KW-0472">Membrane</keyword>
<keyword evidence="3" id="KW-1185">Reference proteome</keyword>
<dbReference type="AlphaFoldDB" id="A0A315ZK01"/>
<reference evidence="2 3" key="1">
    <citation type="submission" date="2018-03" db="EMBL/GenBank/DDBJ databases">
        <title>Genomic Encyclopedia of Archaeal and Bacterial Type Strains, Phase II (KMG-II): from individual species to whole genera.</title>
        <authorList>
            <person name="Goeker M."/>
        </authorList>
    </citation>
    <scope>NUCLEOTIDE SEQUENCE [LARGE SCALE GENOMIC DNA]</scope>
    <source>
        <strain evidence="2 3">DSM 44889</strain>
    </source>
</reference>
<dbReference type="Proteomes" id="UP000245469">
    <property type="component" value="Unassembled WGS sequence"/>
</dbReference>
<keyword evidence="1" id="KW-0812">Transmembrane</keyword>
<sequence>MARGPLRYAIFRAGPFLLVGLAVSASSERLKIDGSVALGALLLSHLAATNGRSFINSVKAGRVAANGILSNLATAFGLSALAYLILRYGERLSFLVPGLDEFVSALWTGLVAAVLAVLLQNFVRSDSDEVDLERLSRDIGPRLESYIDSCAWAHRLDPVLLRSILYAEVLNRPRWFRGIERAVGAFRSGGTYGIGQAGVTASASNESSIEAVAANYANVKVLRSRGAYGSLNAAALEALLERQNPSREFVKMAASIFSRLENRRAAFSSRRGIDDQAVVIVDRGLRVGAKWRIEGSCDQLVAGRLAIIGQVGAPAELTIQAAVLNGRRKWVALISLEEERVGFTVDSEPDFESGGTASPWLNAFMQAD</sequence>
<dbReference type="EMBL" id="QGDQ01000059">
    <property type="protein sequence ID" value="PWJ45158.1"/>
    <property type="molecule type" value="Genomic_DNA"/>
</dbReference>
<feature type="transmembrane region" description="Helical" evidence="1">
    <location>
        <begin position="67"/>
        <end position="86"/>
    </location>
</feature>
<comment type="caution">
    <text evidence="2">The sequence shown here is derived from an EMBL/GenBank/DDBJ whole genome shotgun (WGS) entry which is preliminary data.</text>
</comment>
<accession>A0A315ZK01</accession>
<proteinExistence type="predicted"/>
<name>A0A315ZK01_9ACTN</name>
<keyword evidence="1" id="KW-1133">Transmembrane helix</keyword>